<dbReference type="AlphaFoldDB" id="K6UN99"/>
<evidence type="ECO:0000259" key="2">
    <source>
        <dbReference type="Pfam" id="PF10006"/>
    </source>
</evidence>
<organism evidence="3 4">
    <name type="scientific">Austwickia chelonae NBRC 105200</name>
    <dbReference type="NCBI Taxonomy" id="1184607"/>
    <lineage>
        <taxon>Bacteria</taxon>
        <taxon>Bacillati</taxon>
        <taxon>Actinomycetota</taxon>
        <taxon>Actinomycetes</taxon>
        <taxon>Micrococcales</taxon>
        <taxon>Dermatophilaceae</taxon>
        <taxon>Austwickia</taxon>
    </lineage>
</organism>
<feature type="region of interest" description="Disordered" evidence="1">
    <location>
        <begin position="1"/>
        <end position="24"/>
    </location>
</feature>
<evidence type="ECO:0000313" key="3">
    <source>
        <dbReference type="EMBL" id="GAB78801.1"/>
    </source>
</evidence>
<reference evidence="3 4" key="1">
    <citation type="submission" date="2012-08" db="EMBL/GenBank/DDBJ databases">
        <title>Whole genome shotgun sequence of Austwickia chelonae NBRC 105200.</title>
        <authorList>
            <person name="Yoshida I."/>
            <person name="Hosoyama A."/>
            <person name="Tsuchikane K."/>
            <person name="Katsumata H."/>
            <person name="Ando Y."/>
            <person name="Ohji S."/>
            <person name="Hamada M."/>
            <person name="Tamura T."/>
            <person name="Yamazoe A."/>
            <person name="Yamazaki S."/>
            <person name="Fujita N."/>
        </authorList>
    </citation>
    <scope>NUCLEOTIDE SEQUENCE [LARGE SCALE GENOMIC DNA]</scope>
    <source>
        <strain evidence="3 4">NBRC 105200</strain>
    </source>
</reference>
<dbReference type="EMBL" id="BAGZ01000017">
    <property type="protein sequence ID" value="GAB78801.1"/>
    <property type="molecule type" value="Genomic_DNA"/>
</dbReference>
<accession>K6UN99</accession>
<sequence length="97" mass="10430">MSEPTSLPVTDTSSGCGCGHDHDVPELDARTIPHAIRHGAVIGALGQVRPGAAMILVAPHNPLPLIAQIHDLEGEKVRHSYVQSGPDAWKILFERLR</sequence>
<dbReference type="eggNOG" id="COG4309">
    <property type="taxonomic scope" value="Bacteria"/>
</dbReference>
<dbReference type="OrthoDB" id="8451629at2"/>
<evidence type="ECO:0000313" key="4">
    <source>
        <dbReference type="Proteomes" id="UP000008495"/>
    </source>
</evidence>
<dbReference type="STRING" id="100225.SAMN05421595_0012"/>
<feature type="compositionally biased region" description="Polar residues" evidence="1">
    <location>
        <begin position="1"/>
        <end position="15"/>
    </location>
</feature>
<feature type="domain" description="DUF2249" evidence="2">
    <location>
        <begin position="26"/>
        <end position="95"/>
    </location>
</feature>
<name>K6UN99_9MICO</name>
<dbReference type="RefSeq" id="WP_006503558.1">
    <property type="nucleotide sequence ID" value="NZ_BAGZ01000017.1"/>
</dbReference>
<evidence type="ECO:0000256" key="1">
    <source>
        <dbReference type="SAM" id="MobiDB-lite"/>
    </source>
</evidence>
<dbReference type="Pfam" id="PF10006">
    <property type="entry name" value="DUF2249"/>
    <property type="match status" value="1"/>
</dbReference>
<proteinExistence type="predicted"/>
<keyword evidence="4" id="KW-1185">Reference proteome</keyword>
<dbReference type="Proteomes" id="UP000008495">
    <property type="component" value="Unassembled WGS sequence"/>
</dbReference>
<dbReference type="InterPro" id="IPR018720">
    <property type="entry name" value="DUF2249"/>
</dbReference>
<gene>
    <name evidence="3" type="ORF">AUCHE_17_00110</name>
</gene>
<comment type="caution">
    <text evidence="3">The sequence shown here is derived from an EMBL/GenBank/DDBJ whole genome shotgun (WGS) entry which is preliminary data.</text>
</comment>
<protein>
    <recommendedName>
        <fullName evidence="2">DUF2249 domain-containing protein</fullName>
    </recommendedName>
</protein>